<keyword evidence="8" id="KW-1185">Reference proteome</keyword>
<evidence type="ECO:0000256" key="4">
    <source>
        <dbReference type="SAM" id="SignalP"/>
    </source>
</evidence>
<name>A0A845VCM8_9GAMM</name>
<dbReference type="InterPro" id="IPR058625">
    <property type="entry name" value="MdtA-like_BSH"/>
</dbReference>
<feature type="signal peptide" evidence="4">
    <location>
        <begin position="1"/>
        <end position="19"/>
    </location>
</feature>
<feature type="domain" description="Multidrug resistance protein MdtA-like alpha-helical hairpin" evidence="5">
    <location>
        <begin position="88"/>
        <end position="155"/>
    </location>
</feature>
<proteinExistence type="inferred from homology"/>
<comment type="caution">
    <text evidence="7">The sequence shown here is derived from an EMBL/GenBank/DDBJ whole genome shotgun (WGS) entry which is preliminary data.</text>
</comment>
<feature type="domain" description="Multidrug resistance protein MdtA-like barrel-sandwich hybrid" evidence="6">
    <location>
        <begin position="51"/>
        <end position="184"/>
    </location>
</feature>
<evidence type="ECO:0000313" key="8">
    <source>
        <dbReference type="Proteomes" id="UP000484885"/>
    </source>
</evidence>
<dbReference type="Gene3D" id="1.10.287.470">
    <property type="entry name" value="Helix hairpin bin"/>
    <property type="match status" value="1"/>
</dbReference>
<evidence type="ECO:0000259" key="5">
    <source>
        <dbReference type="Pfam" id="PF25876"/>
    </source>
</evidence>
<dbReference type="Gene3D" id="2.40.30.170">
    <property type="match status" value="1"/>
</dbReference>
<keyword evidence="4" id="KW-0732">Signal</keyword>
<dbReference type="PANTHER" id="PTHR30469">
    <property type="entry name" value="MULTIDRUG RESISTANCE PROTEIN MDTA"/>
    <property type="match status" value="1"/>
</dbReference>
<dbReference type="GO" id="GO:1990281">
    <property type="term" value="C:efflux pump complex"/>
    <property type="evidence" value="ECO:0007669"/>
    <property type="project" value="TreeGrafter"/>
</dbReference>
<dbReference type="EMBL" id="JAAGSC010000036">
    <property type="protein sequence ID" value="NDY95029.1"/>
    <property type="molecule type" value="Genomic_DNA"/>
</dbReference>
<feature type="coiled-coil region" evidence="2">
    <location>
        <begin position="88"/>
        <end position="153"/>
    </location>
</feature>
<evidence type="ECO:0000256" key="2">
    <source>
        <dbReference type="SAM" id="Coils"/>
    </source>
</evidence>
<feature type="chain" id="PRO_5032721973" evidence="4">
    <location>
        <begin position="20"/>
        <end position="336"/>
    </location>
</feature>
<evidence type="ECO:0000313" key="7">
    <source>
        <dbReference type="EMBL" id="NDY95029.1"/>
    </source>
</evidence>
<keyword evidence="2" id="KW-0175">Coiled coil</keyword>
<dbReference type="InterPro" id="IPR058624">
    <property type="entry name" value="MdtA-like_HH"/>
</dbReference>
<evidence type="ECO:0000259" key="6">
    <source>
        <dbReference type="Pfam" id="PF25917"/>
    </source>
</evidence>
<dbReference type="GO" id="GO:0015562">
    <property type="term" value="F:efflux transmembrane transporter activity"/>
    <property type="evidence" value="ECO:0007669"/>
    <property type="project" value="TreeGrafter"/>
</dbReference>
<dbReference type="Pfam" id="PF25876">
    <property type="entry name" value="HH_MFP_RND"/>
    <property type="match status" value="1"/>
</dbReference>
<dbReference type="NCBIfam" id="TIGR01730">
    <property type="entry name" value="RND_mfp"/>
    <property type="match status" value="1"/>
</dbReference>
<protein>
    <submittedName>
        <fullName evidence="7">Efflux RND transporter periplasmic adaptor subunit</fullName>
    </submittedName>
</protein>
<evidence type="ECO:0000256" key="1">
    <source>
        <dbReference type="ARBA" id="ARBA00009477"/>
    </source>
</evidence>
<dbReference type="Proteomes" id="UP000484885">
    <property type="component" value="Unassembled WGS sequence"/>
</dbReference>
<dbReference type="AlphaFoldDB" id="A0A845VCM8"/>
<evidence type="ECO:0000256" key="3">
    <source>
        <dbReference type="SAM" id="MobiDB-lite"/>
    </source>
</evidence>
<dbReference type="Pfam" id="PF25917">
    <property type="entry name" value="BSH_RND"/>
    <property type="match status" value="1"/>
</dbReference>
<organism evidence="7 8">
    <name type="scientific">Wenzhouxiangella limi</name>
    <dbReference type="NCBI Taxonomy" id="2707351"/>
    <lineage>
        <taxon>Bacteria</taxon>
        <taxon>Pseudomonadati</taxon>
        <taxon>Pseudomonadota</taxon>
        <taxon>Gammaproteobacteria</taxon>
        <taxon>Chromatiales</taxon>
        <taxon>Wenzhouxiangellaceae</taxon>
        <taxon>Wenzhouxiangella</taxon>
    </lineage>
</organism>
<dbReference type="SUPFAM" id="SSF111369">
    <property type="entry name" value="HlyD-like secretion proteins"/>
    <property type="match status" value="1"/>
</dbReference>
<sequence length="336" mass="35812">MKNCVGTLLLSLLPLLAAAAEPVTVRPFSEVAILLDRQAAATAASLDEVVLAAEISARVIGLRALPGQTVEAGQTLVELDDAEYRIGLASAEARLKVAEAALEMARIRAERARRLAPDSFVSEDQLLEAETNLNRAEAERAAAQSDVERAELLLARTRIAAPFAGAVTRRLVSPGTLAAPGTPMLELVATTGIEISAMIPPDQVDGLMRAESIVFESEGQRWPVRLARITPVIDPGSRGREARLVFSEASAPSGSEGRLRWTDPRPALPGDFVLQRDGVLGVLLFDEDTSEAVFRPLPGADAGRPHQPTGLDPDALLIDQGRRRVQPGAPVDLADR</sequence>
<dbReference type="Gene3D" id="2.40.50.100">
    <property type="match status" value="1"/>
</dbReference>
<dbReference type="InterPro" id="IPR006143">
    <property type="entry name" value="RND_pump_MFP"/>
</dbReference>
<dbReference type="RefSeq" id="WP_164210442.1">
    <property type="nucleotide sequence ID" value="NZ_JAAGSC010000036.1"/>
</dbReference>
<feature type="region of interest" description="Disordered" evidence="3">
    <location>
        <begin position="295"/>
        <end position="314"/>
    </location>
</feature>
<comment type="similarity">
    <text evidence="1">Belongs to the membrane fusion protein (MFP) (TC 8.A.1) family.</text>
</comment>
<reference evidence="7 8" key="1">
    <citation type="submission" date="2020-02" db="EMBL/GenBank/DDBJ databases">
        <authorList>
            <person name="Zhang X.-Y."/>
        </authorList>
    </citation>
    <scope>NUCLEOTIDE SEQUENCE [LARGE SCALE GENOMIC DNA]</scope>
    <source>
        <strain evidence="7 8">C33</strain>
    </source>
</reference>
<dbReference type="PANTHER" id="PTHR30469:SF15">
    <property type="entry name" value="HLYD FAMILY OF SECRETION PROTEINS"/>
    <property type="match status" value="1"/>
</dbReference>
<accession>A0A845VCM8</accession>
<gene>
    <name evidence="7" type="ORF">G3I74_04725</name>
</gene>